<evidence type="ECO:0000313" key="2">
    <source>
        <dbReference type="EMBL" id="RMX36827.1"/>
    </source>
</evidence>
<name>A0A3M6T5Z4_POCDA</name>
<comment type="caution">
    <text evidence="2">The sequence shown here is derived from an EMBL/GenBank/DDBJ whole genome shotgun (WGS) entry which is preliminary data.</text>
</comment>
<reference evidence="2 3" key="1">
    <citation type="journal article" date="2018" name="Sci. Rep.">
        <title>Comparative analysis of the Pocillopora damicornis genome highlights role of immune system in coral evolution.</title>
        <authorList>
            <person name="Cunning R."/>
            <person name="Bay R.A."/>
            <person name="Gillette P."/>
            <person name="Baker A.C."/>
            <person name="Traylor-Knowles N."/>
        </authorList>
    </citation>
    <scope>NUCLEOTIDE SEQUENCE [LARGE SCALE GENOMIC DNA]</scope>
    <source>
        <strain evidence="2">RSMAS</strain>
        <tissue evidence="2">Whole animal</tissue>
    </source>
</reference>
<dbReference type="EMBL" id="RCHS01004213">
    <property type="protein sequence ID" value="RMX36827.1"/>
    <property type="molecule type" value="Genomic_DNA"/>
</dbReference>
<keyword evidence="3" id="KW-1185">Reference proteome</keyword>
<gene>
    <name evidence="2" type="ORF">pdam_00000986</name>
</gene>
<dbReference type="Proteomes" id="UP000275408">
    <property type="component" value="Unassembled WGS sequence"/>
</dbReference>
<protein>
    <recommendedName>
        <fullName evidence="4">PARP alpha-helical domain-containing protein</fullName>
    </recommendedName>
</protein>
<organism evidence="2 3">
    <name type="scientific">Pocillopora damicornis</name>
    <name type="common">Cauliflower coral</name>
    <name type="synonym">Millepora damicornis</name>
    <dbReference type="NCBI Taxonomy" id="46731"/>
    <lineage>
        <taxon>Eukaryota</taxon>
        <taxon>Metazoa</taxon>
        <taxon>Cnidaria</taxon>
        <taxon>Anthozoa</taxon>
        <taxon>Hexacorallia</taxon>
        <taxon>Scleractinia</taxon>
        <taxon>Astrocoeniina</taxon>
        <taxon>Pocilloporidae</taxon>
        <taxon>Pocillopora</taxon>
    </lineage>
</organism>
<dbReference type="AlphaFoldDB" id="A0A3M6T5Z4"/>
<evidence type="ECO:0000313" key="3">
    <source>
        <dbReference type="Proteomes" id="UP000275408"/>
    </source>
</evidence>
<evidence type="ECO:0000256" key="1">
    <source>
        <dbReference type="SAM" id="MobiDB-lite"/>
    </source>
</evidence>
<feature type="region of interest" description="Disordered" evidence="1">
    <location>
        <begin position="43"/>
        <end position="63"/>
    </location>
</feature>
<accession>A0A3M6T5Z4</accession>
<evidence type="ECO:0008006" key="4">
    <source>
        <dbReference type="Google" id="ProtNLM"/>
    </source>
</evidence>
<sequence>MSALLDIDKIDDIMEMANTMATLKIPSKGLKTLDQMKAKVKETLQSSEKKSSWTAKEHNGGII</sequence>
<proteinExistence type="predicted"/>
<dbReference type="OrthoDB" id="6003313at2759"/>